<dbReference type="InterPro" id="IPR011701">
    <property type="entry name" value="MFS"/>
</dbReference>
<evidence type="ECO:0000256" key="10">
    <source>
        <dbReference type="RuleBase" id="RU365088"/>
    </source>
</evidence>
<evidence type="ECO:0000256" key="2">
    <source>
        <dbReference type="ARBA" id="ARBA00004651"/>
    </source>
</evidence>
<dbReference type="NCBIfam" id="TIGR00710">
    <property type="entry name" value="efflux_Bcr_CflA"/>
    <property type="match status" value="1"/>
</dbReference>
<keyword evidence="14" id="KW-1185">Reference proteome</keyword>
<comment type="subcellular location">
    <subcellularLocation>
        <location evidence="10">Cell inner membrane</location>
        <topology evidence="10">Multi-pass membrane protein</topology>
    </subcellularLocation>
    <subcellularLocation>
        <location evidence="2">Cell membrane</location>
        <topology evidence="2">Multi-pass membrane protein</topology>
    </subcellularLocation>
</comment>
<protein>
    <recommendedName>
        <fullName evidence="10">Bcr/CflA family efflux transporter</fullName>
    </recommendedName>
</protein>
<comment type="caution">
    <text evidence="10">Lacks conserved residue(s) required for the propagation of feature annotation.</text>
</comment>
<feature type="transmembrane region" description="Helical" evidence="10">
    <location>
        <begin position="240"/>
        <end position="258"/>
    </location>
</feature>
<feature type="transmembrane region" description="Helical" evidence="10">
    <location>
        <begin position="329"/>
        <end position="350"/>
    </location>
</feature>
<evidence type="ECO:0000256" key="6">
    <source>
        <dbReference type="ARBA" id="ARBA00022475"/>
    </source>
</evidence>
<keyword evidence="8 10" id="KW-1133">Transmembrane helix</keyword>
<evidence type="ECO:0000256" key="3">
    <source>
        <dbReference type="ARBA" id="ARBA00006236"/>
    </source>
</evidence>
<dbReference type="InterPro" id="IPR005829">
    <property type="entry name" value="Sugar_transporter_CS"/>
</dbReference>
<dbReference type="PROSITE" id="PS50850">
    <property type="entry name" value="MFS"/>
    <property type="match status" value="1"/>
</dbReference>
<sequence length="392" mass="40254">MTRTPPRLTTLVLMTALSVLTLNMFLPALPAMGESFGVSEAVMGLAISGYMACAAVFQMSLGALSDRIGRRPVLLGVLALYVVTSLVCLSAQSIEVFLVARAVQAVAVAGGVLSSAVVRDLYDGRMAAAKLGTIATAMAIAPMLAPILGGFLDAWFGWRAIFAAYTIFGLAAFVLIWADLGETKQRDPARQAGRVTALLKEPVFWAYTCVLGFSVGAFFTFLTGAPFVASQVFGLSSDQIGLVLGSITLGYMLGAGISARTVERVGAMPLILVGRGLPLVSLVAALAVFLAGFGTLWVLFAATMTVGFGNGLTVANANAGALAVRPEMAGTAAGLAGAFVLVTGAVLAGLTTMVLSAQATPARLILLMVAAVAVSMAAALLARRWSKALPAN</sequence>
<feature type="domain" description="Major facilitator superfamily (MFS) profile" evidence="11">
    <location>
        <begin position="7"/>
        <end position="387"/>
    </location>
</feature>
<organism evidence="13">
    <name type="scientific">Gymnodinialimonas phycosphaerae</name>
    <dbReference type="NCBI Taxonomy" id="2841589"/>
    <lineage>
        <taxon>Bacteria</taxon>
        <taxon>Pseudomonadati</taxon>
        <taxon>Pseudomonadota</taxon>
        <taxon>Alphaproteobacteria</taxon>
        <taxon>Rhodobacterales</taxon>
        <taxon>Paracoccaceae</taxon>
        <taxon>Gymnodinialimonas</taxon>
    </lineage>
</organism>
<feature type="transmembrane region" description="Helical" evidence="10">
    <location>
        <begin position="296"/>
        <end position="317"/>
    </location>
</feature>
<gene>
    <name evidence="12" type="ORF">KUL25_02420</name>
    <name evidence="13" type="ORF">KUL25_02425</name>
</gene>
<feature type="transmembrane region" description="Helical" evidence="10">
    <location>
        <begin position="204"/>
        <end position="228"/>
    </location>
</feature>
<dbReference type="AlphaFoldDB" id="A0A975YGI6"/>
<evidence type="ECO:0000313" key="14">
    <source>
        <dbReference type="Proteomes" id="UP000693972"/>
    </source>
</evidence>
<feature type="transmembrane region" description="Helical" evidence="10">
    <location>
        <begin position="131"/>
        <end position="152"/>
    </location>
</feature>
<keyword evidence="7 10" id="KW-0812">Transmembrane</keyword>
<dbReference type="GO" id="GO:1990961">
    <property type="term" value="P:xenobiotic detoxification by transmembrane export across the plasma membrane"/>
    <property type="evidence" value="ECO:0007669"/>
    <property type="project" value="InterPro"/>
</dbReference>
<name>A0A975YGI6_9RHOB</name>
<accession>A0A975YGI6</accession>
<feature type="transmembrane region" description="Helical" evidence="10">
    <location>
        <begin position="158"/>
        <end position="180"/>
    </location>
</feature>
<feature type="transmembrane region" description="Helical" evidence="10">
    <location>
        <begin position="98"/>
        <end position="119"/>
    </location>
</feature>
<evidence type="ECO:0000313" key="13">
    <source>
        <dbReference type="EMBL" id="QXL88401.1"/>
    </source>
</evidence>
<evidence type="ECO:0000256" key="7">
    <source>
        <dbReference type="ARBA" id="ARBA00022692"/>
    </source>
</evidence>
<dbReference type="InterPro" id="IPR001958">
    <property type="entry name" value="Tet-R_TetA/multi-R_MdtG-like"/>
</dbReference>
<dbReference type="GO" id="GO:0005886">
    <property type="term" value="C:plasma membrane"/>
    <property type="evidence" value="ECO:0007669"/>
    <property type="project" value="UniProtKB-SubCell"/>
</dbReference>
<dbReference type="InterPro" id="IPR004812">
    <property type="entry name" value="Efflux_drug-R_Bcr/CmlA"/>
</dbReference>
<evidence type="ECO:0000313" key="12">
    <source>
        <dbReference type="EMBL" id="MBY4891616.1"/>
    </source>
</evidence>
<dbReference type="Proteomes" id="UP000693972">
    <property type="component" value="Unassembled WGS sequence"/>
</dbReference>
<feature type="transmembrane region" description="Helical" evidence="10">
    <location>
        <begin position="43"/>
        <end position="61"/>
    </location>
</feature>
<evidence type="ECO:0000256" key="5">
    <source>
        <dbReference type="ARBA" id="ARBA00022448"/>
    </source>
</evidence>
<dbReference type="EMBL" id="CP078073">
    <property type="protein sequence ID" value="QXL88401.1"/>
    <property type="molecule type" value="Genomic_DNA"/>
</dbReference>
<dbReference type="InterPro" id="IPR036259">
    <property type="entry name" value="MFS_trans_sf"/>
</dbReference>
<comment type="similarity">
    <text evidence="3 10">Belongs to the major facilitator superfamily. Bcr/CmlA family.</text>
</comment>
<keyword evidence="6" id="KW-1003">Cell membrane</keyword>
<dbReference type="PRINTS" id="PR01035">
    <property type="entry name" value="TCRTETA"/>
</dbReference>
<dbReference type="SUPFAM" id="SSF103473">
    <property type="entry name" value="MFS general substrate transporter"/>
    <property type="match status" value="1"/>
</dbReference>
<dbReference type="Gene3D" id="1.20.1720.10">
    <property type="entry name" value="Multidrug resistance protein D"/>
    <property type="match status" value="1"/>
</dbReference>
<dbReference type="RefSeq" id="WP_257891472.1">
    <property type="nucleotide sequence ID" value="NZ_JAIMBW010000001.1"/>
</dbReference>
<evidence type="ECO:0000256" key="4">
    <source>
        <dbReference type="ARBA" id="ARBA00007520"/>
    </source>
</evidence>
<dbReference type="PANTHER" id="PTHR43124">
    <property type="entry name" value="PURINE EFFLUX PUMP PBUE"/>
    <property type="match status" value="1"/>
</dbReference>
<evidence type="ECO:0000259" key="11">
    <source>
        <dbReference type="PROSITE" id="PS50850"/>
    </source>
</evidence>
<evidence type="ECO:0000256" key="9">
    <source>
        <dbReference type="ARBA" id="ARBA00023136"/>
    </source>
</evidence>
<keyword evidence="5 10" id="KW-0813">Transport</keyword>
<comment type="similarity">
    <text evidence="4">Belongs to the major facilitator superfamily. TCR/Tet family.</text>
</comment>
<dbReference type="InterPro" id="IPR050189">
    <property type="entry name" value="MFS_Efflux_Transporters"/>
</dbReference>
<reference evidence="13 14" key="1">
    <citation type="submission" date="2021-07" db="EMBL/GenBank/DDBJ databases">
        <title>Karlodiniumbacter phycospheric gen. nov., sp. nov., a phycosphere bacterium isolated from karlodinium veneficum.</title>
        <authorList>
            <person name="Peng Y."/>
            <person name="Jiang L."/>
            <person name="Lee J."/>
        </authorList>
    </citation>
    <scope>NUCLEOTIDE SEQUENCE</scope>
    <source>
        <strain evidence="13 14">N5</strain>
    </source>
</reference>
<dbReference type="EMBL" id="JAIMBW010000001">
    <property type="protein sequence ID" value="MBY4891616.1"/>
    <property type="molecule type" value="Genomic_DNA"/>
</dbReference>
<dbReference type="Pfam" id="PF07690">
    <property type="entry name" value="MFS_1"/>
    <property type="match status" value="1"/>
</dbReference>
<proteinExistence type="inferred from homology"/>
<feature type="transmembrane region" description="Helical" evidence="10">
    <location>
        <begin position="270"/>
        <end position="290"/>
    </location>
</feature>
<dbReference type="PANTHER" id="PTHR43124:SF3">
    <property type="entry name" value="CHLORAMPHENICOL EFFLUX PUMP RV0191"/>
    <property type="match status" value="1"/>
</dbReference>
<keyword evidence="9 10" id="KW-0472">Membrane</keyword>
<comment type="function">
    <text evidence="1">Resistance to tetracycline by an active tetracycline efflux. This is an energy-dependent process that decreases the accumulation of the antibiotic in whole cells. This protein functions as a metal-tetracycline/H(+) antiporter.</text>
</comment>
<dbReference type="GO" id="GO:0042910">
    <property type="term" value="F:xenobiotic transmembrane transporter activity"/>
    <property type="evidence" value="ECO:0007669"/>
    <property type="project" value="InterPro"/>
</dbReference>
<feature type="transmembrane region" description="Helical" evidence="10">
    <location>
        <begin position="362"/>
        <end position="382"/>
    </location>
</feature>
<evidence type="ECO:0000256" key="1">
    <source>
        <dbReference type="ARBA" id="ARBA00003279"/>
    </source>
</evidence>
<feature type="transmembrane region" description="Helical" evidence="10">
    <location>
        <begin position="73"/>
        <end position="92"/>
    </location>
</feature>
<keyword evidence="10" id="KW-0997">Cell inner membrane</keyword>
<dbReference type="InterPro" id="IPR020846">
    <property type="entry name" value="MFS_dom"/>
</dbReference>
<dbReference type="PROSITE" id="PS00216">
    <property type="entry name" value="SUGAR_TRANSPORT_1"/>
    <property type="match status" value="1"/>
</dbReference>
<evidence type="ECO:0000256" key="8">
    <source>
        <dbReference type="ARBA" id="ARBA00022989"/>
    </source>
</evidence>